<proteinExistence type="predicted"/>
<sequence length="78" mass="9119">MILELPIFCHNEKTNALRTNGKDIDFELFDIKFCTFYHIHAISPFSISGKDYAEIYVGDNRFITPLNYSELKLQIESE</sequence>
<evidence type="ECO:0000313" key="1">
    <source>
        <dbReference type="EMBL" id="CAB4152318.1"/>
    </source>
</evidence>
<protein>
    <submittedName>
        <fullName evidence="1">Uncharacterized protein</fullName>
    </submittedName>
</protein>
<dbReference type="EMBL" id="LR796575">
    <property type="protein sequence ID" value="CAB4152318.1"/>
    <property type="molecule type" value="Genomic_DNA"/>
</dbReference>
<gene>
    <name evidence="1" type="ORF">UFOVP617_9</name>
</gene>
<organism evidence="1">
    <name type="scientific">uncultured Caudovirales phage</name>
    <dbReference type="NCBI Taxonomy" id="2100421"/>
    <lineage>
        <taxon>Viruses</taxon>
        <taxon>Duplodnaviria</taxon>
        <taxon>Heunggongvirae</taxon>
        <taxon>Uroviricota</taxon>
        <taxon>Caudoviricetes</taxon>
        <taxon>Peduoviridae</taxon>
        <taxon>Maltschvirus</taxon>
        <taxon>Maltschvirus maltsch</taxon>
    </lineage>
</organism>
<accession>A0A6J5N0Q4</accession>
<name>A0A6J5N0Q4_9CAUD</name>
<reference evidence="1" key="1">
    <citation type="submission" date="2020-04" db="EMBL/GenBank/DDBJ databases">
        <authorList>
            <person name="Chiriac C."/>
            <person name="Salcher M."/>
            <person name="Ghai R."/>
            <person name="Kavagutti S V."/>
        </authorList>
    </citation>
    <scope>NUCLEOTIDE SEQUENCE</scope>
</reference>